<dbReference type="Proteomes" id="UP000216122">
    <property type="component" value="Unassembled WGS sequence"/>
</dbReference>
<reference evidence="2" key="1">
    <citation type="submission" date="2017-05" db="EMBL/GenBank/DDBJ databases">
        <authorList>
            <person name="Lin X.B."/>
            <person name="Stothard P."/>
            <person name="Tasseva G."/>
            <person name="Walter J."/>
        </authorList>
    </citation>
    <scope>NUCLEOTIDE SEQUENCE [LARGE SCALE GENOMIC DNA]</scope>
    <source>
        <strain evidence="2">103v</strain>
    </source>
</reference>
<accession>A0A256VJ61</accession>
<organism evidence="1 2">
    <name type="scientific">Limosilactobacillus reuteri</name>
    <name type="common">Lactobacillus reuteri</name>
    <dbReference type="NCBI Taxonomy" id="1598"/>
    <lineage>
        <taxon>Bacteria</taxon>
        <taxon>Bacillati</taxon>
        <taxon>Bacillota</taxon>
        <taxon>Bacilli</taxon>
        <taxon>Lactobacillales</taxon>
        <taxon>Lactobacillaceae</taxon>
        <taxon>Limosilactobacillus</taxon>
    </lineage>
</organism>
<proteinExistence type="predicted"/>
<dbReference type="AlphaFoldDB" id="A0A256VJ61"/>
<protein>
    <submittedName>
        <fullName evidence="1">Uncharacterized protein</fullName>
    </submittedName>
</protein>
<dbReference type="RefSeq" id="WP_094504168.1">
    <property type="nucleotide sequence ID" value="NZ_NGPH01000030.1"/>
</dbReference>
<reference evidence="1 2" key="2">
    <citation type="submission" date="2017-09" db="EMBL/GenBank/DDBJ databases">
        <title>Tripartite evolution among Lactobacillus johnsonii, Lactobacillus taiwanensis, Lactobacillus reuteri and their rodent host.</title>
        <authorList>
            <person name="Wang T."/>
            <person name="Knowles S."/>
            <person name="Cheng C."/>
        </authorList>
    </citation>
    <scope>NUCLEOTIDE SEQUENCE [LARGE SCALE GENOMIC DNA]</scope>
    <source>
        <strain evidence="1 2">103v</strain>
    </source>
</reference>
<dbReference type="EMBL" id="NGQC01000031">
    <property type="protein sequence ID" value="OYT03628.1"/>
    <property type="molecule type" value="Genomic_DNA"/>
</dbReference>
<gene>
    <name evidence="1" type="ORF">CBG21_04985</name>
</gene>
<comment type="caution">
    <text evidence="1">The sequence shown here is derived from an EMBL/GenBank/DDBJ whole genome shotgun (WGS) entry which is preliminary data.</text>
</comment>
<evidence type="ECO:0000313" key="1">
    <source>
        <dbReference type="EMBL" id="OYT03628.1"/>
    </source>
</evidence>
<evidence type="ECO:0000313" key="2">
    <source>
        <dbReference type="Proteomes" id="UP000216122"/>
    </source>
</evidence>
<sequence length="146" mass="17309">MNKKRTPQQLAFILIHYWTPVIEECNWEMQKAWVSMLDETLKQLTPLQFAQVFPITKEYKAHTWGSKDYYTVTDWIGENVGWNNKIPDGIEFLFEYLNINVQLTAVRIMNILGKFHQRQTGSDLLIDFLKSQGAHIRFTNLKEEDR</sequence>
<name>A0A256VJ61_LIMRT</name>